<dbReference type="InterPro" id="IPR041589">
    <property type="entry name" value="DNAH3_AAA_lid_1"/>
</dbReference>
<evidence type="ECO:0000256" key="8">
    <source>
        <dbReference type="ARBA" id="ARBA00023017"/>
    </source>
</evidence>
<dbReference type="SMART" id="SM00382">
    <property type="entry name" value="AAA"/>
    <property type="match status" value="3"/>
</dbReference>
<feature type="domain" description="AAA+ ATPase" evidence="15">
    <location>
        <begin position="1450"/>
        <end position="1587"/>
    </location>
</feature>
<keyword evidence="17" id="KW-1185">Reference proteome</keyword>
<dbReference type="InterPro" id="IPR042222">
    <property type="entry name" value="Dynein_2_N"/>
</dbReference>
<evidence type="ECO:0000256" key="9">
    <source>
        <dbReference type="ARBA" id="ARBA00023054"/>
    </source>
</evidence>
<dbReference type="InterPro" id="IPR013602">
    <property type="entry name" value="Dynein_heavy_linker"/>
</dbReference>
<dbReference type="Pfam" id="PF12774">
    <property type="entry name" value="AAA_6"/>
    <property type="match status" value="1"/>
</dbReference>
<evidence type="ECO:0000313" key="16">
    <source>
        <dbReference type="EMBL" id="KAJ4458390.1"/>
    </source>
</evidence>
<reference evidence="16" key="1">
    <citation type="journal article" date="2022" name="bioRxiv">
        <title>Genomics of Preaxostyla Flagellates Illuminates Evolutionary Transitions and the Path Towards Mitochondrial Loss.</title>
        <authorList>
            <person name="Novak L.V.F."/>
            <person name="Treitli S.C."/>
            <person name="Pyrih J."/>
            <person name="Halakuc P."/>
            <person name="Pipaliya S.V."/>
            <person name="Vacek V."/>
            <person name="Brzon O."/>
            <person name="Soukal P."/>
            <person name="Eme L."/>
            <person name="Dacks J.B."/>
            <person name="Karnkowska A."/>
            <person name="Elias M."/>
            <person name="Hampl V."/>
        </authorList>
    </citation>
    <scope>NUCLEOTIDE SEQUENCE</scope>
    <source>
        <strain evidence="16">RCP-MX</strain>
    </source>
</reference>
<dbReference type="Gene3D" id="1.10.8.1220">
    <property type="match status" value="1"/>
</dbReference>
<feature type="domain" description="AAA+ ATPase" evidence="15">
    <location>
        <begin position="1730"/>
        <end position="1858"/>
    </location>
</feature>
<feature type="coiled-coil region" evidence="14">
    <location>
        <begin position="2757"/>
        <end position="2801"/>
    </location>
</feature>
<keyword evidence="5" id="KW-0677">Repeat</keyword>
<dbReference type="Gene3D" id="1.20.920.30">
    <property type="match status" value="1"/>
</dbReference>
<dbReference type="InterPro" id="IPR035699">
    <property type="entry name" value="AAA_6"/>
</dbReference>
<dbReference type="Gene3D" id="1.20.1270.280">
    <property type="match status" value="1"/>
</dbReference>
<evidence type="ECO:0000256" key="6">
    <source>
        <dbReference type="ARBA" id="ARBA00022741"/>
    </source>
</evidence>
<dbReference type="Gene3D" id="3.10.490.20">
    <property type="match status" value="1"/>
</dbReference>
<keyword evidence="11" id="KW-0505">Motor protein</keyword>
<dbReference type="InterPro" id="IPR043157">
    <property type="entry name" value="Dynein_AAA1S"/>
</dbReference>
<evidence type="ECO:0000313" key="17">
    <source>
        <dbReference type="Proteomes" id="UP001141327"/>
    </source>
</evidence>
<keyword evidence="10" id="KW-0969">Cilium</keyword>
<evidence type="ECO:0000256" key="7">
    <source>
        <dbReference type="ARBA" id="ARBA00022840"/>
    </source>
</evidence>
<comment type="caution">
    <text evidence="16">The sequence shown here is derived from an EMBL/GenBank/DDBJ whole genome shotgun (WGS) entry which is preliminary data.</text>
</comment>
<dbReference type="EMBL" id="JAPMOS010000030">
    <property type="protein sequence ID" value="KAJ4458390.1"/>
    <property type="molecule type" value="Genomic_DNA"/>
</dbReference>
<comment type="similarity">
    <text evidence="2">Belongs to the dynein heavy chain family.</text>
</comment>
<dbReference type="InterPro" id="IPR024743">
    <property type="entry name" value="Dynein_HC_stalk"/>
</dbReference>
<dbReference type="InterPro" id="IPR043160">
    <property type="entry name" value="Dynein_C_barrel"/>
</dbReference>
<evidence type="ECO:0000256" key="2">
    <source>
        <dbReference type="ARBA" id="ARBA00008887"/>
    </source>
</evidence>
<evidence type="ECO:0000256" key="10">
    <source>
        <dbReference type="ARBA" id="ARBA00023069"/>
    </source>
</evidence>
<name>A0ABQ8ULL9_9EUKA</name>
<keyword evidence="8" id="KW-0243">Dynein</keyword>
<evidence type="ECO:0000256" key="14">
    <source>
        <dbReference type="SAM" id="Coils"/>
    </source>
</evidence>
<dbReference type="Pfam" id="PF12775">
    <property type="entry name" value="AAA_7"/>
    <property type="match status" value="1"/>
</dbReference>
<evidence type="ECO:0000256" key="1">
    <source>
        <dbReference type="ARBA" id="ARBA00004430"/>
    </source>
</evidence>
<comment type="subcellular location">
    <subcellularLocation>
        <location evidence="1">Cytoplasm</location>
        <location evidence="1">Cytoskeleton</location>
        <location evidence="1">Cilium axoneme</location>
    </subcellularLocation>
</comment>
<keyword evidence="3" id="KW-0963">Cytoplasm</keyword>
<dbReference type="InterPro" id="IPR042219">
    <property type="entry name" value="AAA_lid_11_sf"/>
</dbReference>
<dbReference type="InterPro" id="IPR003593">
    <property type="entry name" value="AAA+_ATPase"/>
</dbReference>
<dbReference type="Gene3D" id="1.10.287.2620">
    <property type="match status" value="1"/>
</dbReference>
<feature type="coiled-coil region" evidence="14">
    <location>
        <begin position="2997"/>
        <end position="3059"/>
    </location>
</feature>
<dbReference type="Gene3D" id="1.10.472.130">
    <property type="match status" value="1"/>
</dbReference>
<dbReference type="Gene3D" id="6.10.140.1060">
    <property type="match status" value="1"/>
</dbReference>
<dbReference type="Gene3D" id="1.10.8.710">
    <property type="match status" value="1"/>
</dbReference>
<dbReference type="Proteomes" id="UP001141327">
    <property type="component" value="Unassembled WGS sequence"/>
</dbReference>
<keyword evidence="6" id="KW-0547">Nucleotide-binding</keyword>
<keyword evidence="4" id="KW-0493">Microtubule</keyword>
<feature type="domain" description="AAA+ ATPase" evidence="15">
    <location>
        <begin position="2148"/>
        <end position="2295"/>
    </location>
</feature>
<dbReference type="InterPro" id="IPR035706">
    <property type="entry name" value="AAA_9"/>
</dbReference>
<keyword evidence="7" id="KW-0067">ATP-binding</keyword>
<evidence type="ECO:0000256" key="12">
    <source>
        <dbReference type="ARBA" id="ARBA00023212"/>
    </source>
</evidence>
<dbReference type="InterPro" id="IPR027417">
    <property type="entry name" value="P-loop_NTPase"/>
</dbReference>
<keyword evidence="13" id="KW-0966">Cell projection</keyword>
<organism evidence="16 17">
    <name type="scientific">Paratrimastix pyriformis</name>
    <dbReference type="NCBI Taxonomy" id="342808"/>
    <lineage>
        <taxon>Eukaryota</taxon>
        <taxon>Metamonada</taxon>
        <taxon>Preaxostyla</taxon>
        <taxon>Paratrimastigidae</taxon>
        <taxon>Paratrimastix</taxon>
    </lineage>
</organism>
<accession>A0ABQ8ULL9</accession>
<evidence type="ECO:0000256" key="5">
    <source>
        <dbReference type="ARBA" id="ARBA00022737"/>
    </source>
</evidence>
<dbReference type="Gene3D" id="1.20.140.100">
    <property type="entry name" value="Dynein heavy chain, N-terminal domain 2"/>
    <property type="match status" value="1"/>
</dbReference>
<proteinExistence type="inferred from homology"/>
<dbReference type="InterPro" id="IPR013594">
    <property type="entry name" value="Dynein_heavy_tail"/>
</dbReference>
<dbReference type="Pfam" id="PF08393">
    <property type="entry name" value="DHC_N2"/>
    <property type="match status" value="1"/>
</dbReference>
<dbReference type="Gene3D" id="3.20.180.20">
    <property type="entry name" value="Dynein heavy chain, N-terminal domain 2"/>
    <property type="match status" value="1"/>
</dbReference>
<dbReference type="Gene3D" id="1.20.920.20">
    <property type="match status" value="1"/>
</dbReference>
<dbReference type="PANTHER" id="PTHR46532">
    <property type="entry name" value="MALE FERTILITY FACTOR KL5"/>
    <property type="match status" value="1"/>
</dbReference>
<dbReference type="Pfam" id="PF08385">
    <property type="entry name" value="DHC_N1"/>
    <property type="match status" value="1"/>
</dbReference>
<dbReference type="Pfam" id="PF03028">
    <property type="entry name" value="Dynein_heavy"/>
    <property type="match status" value="1"/>
</dbReference>
<dbReference type="InterPro" id="IPR026983">
    <property type="entry name" value="DHC"/>
</dbReference>
<dbReference type="InterPro" id="IPR004273">
    <property type="entry name" value="Dynein_heavy_D6_P-loop"/>
</dbReference>
<dbReference type="Gene3D" id="1.10.8.720">
    <property type="entry name" value="Region D6 of dynein motor"/>
    <property type="match status" value="1"/>
</dbReference>
<dbReference type="InterPro" id="IPR024317">
    <property type="entry name" value="Dynein_heavy_chain_D4_dom"/>
</dbReference>
<dbReference type="Gene3D" id="3.40.50.300">
    <property type="entry name" value="P-loop containing nucleotide triphosphate hydrolases"/>
    <property type="match status" value="5"/>
</dbReference>
<dbReference type="InterPro" id="IPR041228">
    <property type="entry name" value="Dynein_C"/>
</dbReference>
<keyword evidence="9 14" id="KW-0175">Coiled coil</keyword>
<dbReference type="InterPro" id="IPR042228">
    <property type="entry name" value="Dynein_linker_3"/>
</dbReference>
<dbReference type="Pfam" id="PF17857">
    <property type="entry name" value="AAA_lid_1"/>
    <property type="match status" value="1"/>
</dbReference>
<dbReference type="Pfam" id="PF12780">
    <property type="entry name" value="AAA_8"/>
    <property type="match status" value="1"/>
</dbReference>
<protein>
    <submittedName>
        <fullName evidence="16">Dynein heavy chain 8</fullName>
    </submittedName>
</protein>
<evidence type="ECO:0000256" key="11">
    <source>
        <dbReference type="ARBA" id="ARBA00023175"/>
    </source>
</evidence>
<gene>
    <name evidence="16" type="ORF">PAPYR_5947</name>
</gene>
<sequence>MQPYLQRFDEIATTFQNKPYDVLDYRKQTFEADYVEFCRSIHQLEQSLLKYIDACFDNTQDTHQALKLLKHFEAICTRQSLKDEVQKALETVFVGFGHDLEAIKEIYEAQKMNPPLPRNAPPVTGNIAWSRQLLRHIEAPMTEFQTRPGLMQHPEARHIIRLYNKIASALMEFEVRWYQRWSEAIGLALAGLDATLLVRNPQKPVELRVNFDPAIVKFIRESIYLQRMGLPVGPDAIRIASREDRYKTTFDQLTEMLAQRSKVVARALPIYQPLLEPHVCSVDEEIAPGLTSLTWSSLNVDVYLERVRQALEALSILITKCNDIIECRIANALTAIERIEILPLPQDPTTLTEFASNCETQAVQSGETMQIKNREVESAVHDLKLEDCYASALFQSLVKGITANLMALKNRFTEKVPLVRPSLFTLVVDLQAATESDPTNGVILRPALDDVRRILVNVSKIALSATQRVYSWGQLPYLEPPKPQQAMTASSSVMSLGGEDTLVQPGSGLPARDLDNFFGRVASNKEIIKVVLLLTGTLRAFRKQVKTHKERFQEFHKLWEESMEKETAEFVARNPKIDAYEAMIQSYEQTEERVKEFPDTTEISMFALNAAPVKQKLHELITRWKAQYSSSLRSGAHDAIAQLAEFIEDHCNRLSRPLADPDLAEIAAMVNTLREVREKECNLDLELIPAEEKYAFLNKYKFQCDRLETLKFALIRDTVLSKDLYSLLDLNLKYRNVPVSEEERDLLDTIRYKWKKVKTQSVSVQDVLASIQGPNLAKLKTGIKEFQAEVVKYKREYDAVGPMVPAPPKQAMERLKAYKASFADMERKLKLYSDGEELFGLPKSAYADLAQIRSNLVFLDKLYSLYSDVINSVQRYKDTLWLEMDFEKISSQLGDYQVKCRALPKQMKDWEAYQELKKTVDDFYEILPTLQSLNQPSMRPRHWTQIMTICKSSWKLDGIMTICKSSWKLDGRVLWCRVMIHCDGIRFRAELKLGGLLDGHIIEHREEIEDITNACAKEADIEIKIKDIADAWADRELTFTNFKQRGELLLKASPDIEKLKLDLEDAQMALGSLMSNRFNAPFKDKITEWNNKLTLSYEIIDQWLTVQGQWIYLEAVFNGGDIATQLPQAARQFQTADKSWVKLMETAREKKNVVQVCYMDESLRTLLPHLAENLESCQKSLSGYLETKRGLFARFYFVSDPNLLEILGQASDPNAIQPQLKNIFDNIARIDFDKTHKSHVIAMNSSENEHIDFAKRVVAEGHIEHWLQLLVDEMRHTLMLVVKDSQVHEKDYNLEEFIWKYPAQVALLSLQIRWTRDCDLALRNVKTSKNALVECNKGNNNVLRQLIQMTTQELTQMNRTKLETLITIQVHQRDVFEELVRLRIKSPFEFDWLKQTRFYWKSDEEIVNIQITDIDFLYCYEYLGCTERLVITPLTDRCYITLAQAVGMYLGGAPAGPAGTGKTETVKDMGKALAKYVVVFNCSDQMDFRGLGKIFKGLAQSGSWGDFDEFNRIELQVLSVVAQQLACVFAALKERRTSFTFTDNTTVPLIPTVAYFITMNPGYAGRQELPENLKAIFRSVAMMVPDRQIIMRVKLAASGFQENQILAKKLFILYRLCEEQLSAQRHYDFGLRNILSVLRTSGSTKRSRPTENEAQILMRVVRDMNLSKLVDEDEPLFLSLIDDLFPGQTVEKEHYPELEKGIQEFCDQTGLINHPDWNLKLIQLYETWRVRHGIMVLGSPGSGKTQCIQILLKAFSRIGMPHKDVRMNPKAITANQMFGRLDVATNEWFDGIFATLWRKICRKESEWTWIILDGPVDALWIESLNTVLDDNKTLTLANSDRIRMSPRLKLVFEIANLDNASPATVSRAGMIYLSRSTLGWAPVVLSRLKGHPAAAALEQLYSAHTDRIFSFLAENCKPVMSNEQVSAVCACIIRDGVSFLLPPLSLFWRRGSPLLLNFLRLSLWPFRPWPFFRSQTLLIRSANPRPPQTPPHHFPDHIIATNLILTPPTPIPPQVCAACQSLNLLEGLLPSRESTEVLRKDHVERLFVFAMIWGLGALLERSDRLKLHNYLKDNLQLSMPEIATTAEGQADTVYEYMVDPKSGQWVPWSSLVPMYEYPKTHTPDFAGIFVPTVDNVRTDFLIQTLAAQRHSVLLIGESGTAKTVCALQHLGKQDNEKMLTKVLNFSSATTPMIFQRTLESLVDKRASQYGPPGGKRMTIFVDDINMPEYNEWNDQVTNEIVRQVLEYHMFYDVDKPGQWRDLVDLQYMAAMPHPGGGRNDIPPRLKRHFNIFNITMPLPASVRMIYGTIAEGHFCTERGFSPEVIQLAARLPAITQELWGATKQKMLPTPAKFHYMFNLRDLSRIFQGLIRAESDVIRNPKALLQLWRHECCRVLPDRFTSKTDVAWFDKSMEDQLIRTFGDQMAHEVMRPALWVDFLRDAPEADMTQAEDAKPADAPKIYEPAFDPKALGTRVESLQATYNEANRRQQISLVFFSDALAHLSRIYRIITTPRGNALLVGVGGSGKQTLTRLASYIAHSRTYQIQVSKNYTTTNLLDDLKNIYRIAGCEGKPVTFLFTDNEIKEEGFLEYINCILTSGEIPSLFPKDEVETIVSDLRPIMKKTRPRVPDTNLNLWSYFIDRVRDNLHVVLCFSPVGEKFRNRSRKFPGLISGCNIDWFSSWPSEALMSVAEHFLSDFKITCTPEVKRALVQHMAYVHDIVGQTCSDYFQRLRRYAYVTPKSYLSFIRSYMSMYTAKRDELLAMRERLQTGIEKLEKAGVDIEEMKKDLIKKEAELKIAQQSAAECLVEITANTTVAEKAKMEVQKVKDDLAAKAAVINAQKDDAERDLALAKPALEEAVAALNAITPGDISTVKKLGSPPLLIKVLMDGVLLLRKFRVDPVVFMAVDKHDPLMTPSWANAKLMMQDAGFLNALLDYKKEGITDEQCELLQPYLEMSDFNKEAAAKACGNMAGLASWVGSMVKYHNIAKDVDPKIRAVEEAERLLKATQAKLDVAEAALAEKQKHLDKMKAQYDDAMMTKQKLQDEADRTRRRMESANALITGLGGEKIRWTQSVAGFNKEIENLVGDVCFSTAFLSYAGNFNSEYRDKLKNLWLADLTTKRIPKRDELNIIKFCSDDATIAEWNVQGLPTDDLSVQNGIIVTSADRYPLLIDPQGQARFWIGQMEKAVAIKTATEKAASERAIAEKAVAEKPASERPAAKAAMEKAMGDRLAALVEQAPDLKVTTLGSRQFKANLEECLSQGRPLLIEDVGEELDPMLDSVLEKQFVKVGAKNWQVRVGDKDVDLDRGFRLYITTKLPNPHYSPEISARTAVIDFSVTMKGLEQQILGRVIQKERAELEEQRHNVLADVAKNKKKMQDLERLLLKSLSSSQKSLLDDDEVILTLQQTKKTSVEVTEKLRVGEETERKITATRMEYLPVATRASLMYFLIAETNLVSNMYNTSLAVFLRLFEKAMEESEKNPVPAKRIDNILKHSTFSLFRYVTRGLFSNHKVLFMLQLALRIGLMNGQITKDQFNVLIKGGAALDITQLPRAKPFSWIPDASWLNIIQLSTIPDFHPLPELIAANENAWHQWYDSETPETAIAPDNMNGQDPSSAADSFKKLLLVRSWRLDRAIMAANLYIRAALGPEYGSVAIELETAYQETAPNIPVLFLLSLGSDPTANVDALSKKLKIPLMATSMGQGQDVYARRNIQQATQSGAWVLLQNCHLCLDFMQEVEGIMTTLKDAHRDFRLWISTEAHEKFPIGLLQMSLKIAFEPPQGIKAGLLRSYNWITEEMLGVIEKKEWKPLLYTMCFLHTTVQERRKFGPLGWNIPYEFNQSDLSASIQFLQTHLYQMDPKKGINWPTVRYMICEVHYGGRITDDYDRLLMKTYGNLWLNEDIFDDKWAFGFPTSPCPEYVIPRVAHQPEYLQYLETGLPQYDKPEAFGMHANANLTFSNNQAKEIFDTILNIQPKESSGSGETPEDVVLRMADDLLKKLPEDFNLGRVRQLIDAMGGLRVPLNIFLKQEVDRMQKVLSVIRRTCKDLQLAIAGTIIMSQALQNALRSLFDARVPAEWLKVSWPSPTLGFWFSDVLARNQQYASWLSAGRPKVYWLTGFFNPQGFLTAMRQEITRAHQWALDSVSLTTEVTRFAREEVKTQPEEGVYIYGLFLDGASWNPSAKCLVDSPPKVLFSNVPVVHVSATNSAKAKGDGVYVCPCYKPPRRTGLNYIFDIDMPTRERSDKWIIRGVALLCSKQ</sequence>
<dbReference type="InterPro" id="IPR041466">
    <property type="entry name" value="Dynein_AAA5_ext"/>
</dbReference>
<evidence type="ECO:0000256" key="3">
    <source>
        <dbReference type="ARBA" id="ARBA00022490"/>
    </source>
</evidence>
<dbReference type="InterPro" id="IPR041658">
    <property type="entry name" value="AAA_lid_11"/>
</dbReference>
<evidence type="ECO:0000256" key="4">
    <source>
        <dbReference type="ARBA" id="ARBA00022701"/>
    </source>
</evidence>
<dbReference type="Pfam" id="PF17852">
    <property type="entry name" value="Dynein_AAA_lid"/>
    <property type="match status" value="1"/>
</dbReference>
<evidence type="ECO:0000259" key="15">
    <source>
        <dbReference type="SMART" id="SM00382"/>
    </source>
</evidence>
<dbReference type="SUPFAM" id="SSF52540">
    <property type="entry name" value="P-loop containing nucleoside triphosphate hydrolases"/>
    <property type="match status" value="4"/>
</dbReference>
<dbReference type="Pfam" id="PF18198">
    <property type="entry name" value="AAA_lid_11"/>
    <property type="match status" value="1"/>
</dbReference>
<evidence type="ECO:0000256" key="13">
    <source>
        <dbReference type="ARBA" id="ARBA00023273"/>
    </source>
</evidence>
<dbReference type="Pfam" id="PF12777">
    <property type="entry name" value="MT"/>
    <property type="match status" value="1"/>
</dbReference>
<dbReference type="PANTHER" id="PTHR46532:SF4">
    <property type="entry name" value="AAA+ ATPASE DOMAIN-CONTAINING PROTEIN"/>
    <property type="match status" value="1"/>
</dbReference>
<dbReference type="Pfam" id="PF12781">
    <property type="entry name" value="AAA_9"/>
    <property type="match status" value="2"/>
</dbReference>
<dbReference type="Pfam" id="PF18199">
    <property type="entry name" value="Dynein_C"/>
    <property type="match status" value="1"/>
</dbReference>
<keyword evidence="12" id="KW-0206">Cytoskeleton</keyword>
<dbReference type="Gene3D" id="1.20.58.1120">
    <property type="match status" value="1"/>
</dbReference>